<keyword evidence="5" id="KW-1185">Reference proteome</keyword>
<name>B0WYN5_CULQU</name>
<feature type="chain" id="PRO_5011408929" evidence="1">
    <location>
        <begin position="25"/>
        <end position="243"/>
    </location>
</feature>
<dbReference type="PANTHER" id="PTHR19143">
    <property type="entry name" value="FIBRINOGEN/TENASCIN/ANGIOPOEITIN"/>
    <property type="match status" value="1"/>
</dbReference>
<dbReference type="PROSITE" id="PS51406">
    <property type="entry name" value="FIBRINOGEN_C_2"/>
    <property type="match status" value="1"/>
</dbReference>
<evidence type="ECO:0000313" key="5">
    <source>
        <dbReference type="Proteomes" id="UP000002320"/>
    </source>
</evidence>
<evidence type="ECO:0000313" key="4">
    <source>
        <dbReference type="EnsemblMetazoa" id="CPIJ012045-PA"/>
    </source>
</evidence>
<evidence type="ECO:0000256" key="1">
    <source>
        <dbReference type="SAM" id="SignalP"/>
    </source>
</evidence>
<dbReference type="STRING" id="7176.B0WYN5"/>
<feature type="domain" description="Fibrinogen C-terminal" evidence="2">
    <location>
        <begin position="126"/>
        <end position="243"/>
    </location>
</feature>
<dbReference type="AlphaFoldDB" id="B0WYN5"/>
<dbReference type="OrthoDB" id="7734170at2759"/>
<sequence length="243" mass="27892">MDTSLCLRLLLLLTISEILIVIECSQDVQVEVTNCGVGFELIQHRFDTLQYKFLELSVNVMEFSEAVQNKQRSIEEQIFRLETSVAANLALVTNYSRQVLELQTICSNHDHIRNELRKLQPKKSALEKLDSPNSCTEGSDSGEISLDILNISYPVDVFCDMTTFGGRWLVVQQRVENTVSFNRNWTEYRDGFGQPTNNFWIGLEKLYQLTTHDSYELFVELQFANGSLGIVHYSEFRVGSEDE</sequence>
<dbReference type="OMA" id="ILIVIEC"/>
<dbReference type="SUPFAM" id="SSF56496">
    <property type="entry name" value="Fibrinogen C-terminal domain-like"/>
    <property type="match status" value="1"/>
</dbReference>
<dbReference type="InterPro" id="IPR002181">
    <property type="entry name" value="Fibrinogen_a/b/g_C_dom"/>
</dbReference>
<reference evidence="3" key="1">
    <citation type="submission" date="2007-03" db="EMBL/GenBank/DDBJ databases">
        <title>Annotation of Culex pipiens quinquefasciatus.</title>
        <authorList>
            <consortium name="The Broad Institute Genome Sequencing Platform"/>
            <person name="Atkinson P.W."/>
            <person name="Hemingway J."/>
            <person name="Christensen B.M."/>
            <person name="Higgs S."/>
            <person name="Kodira C."/>
            <person name="Hannick L."/>
            <person name="Megy K."/>
            <person name="O'Leary S."/>
            <person name="Pearson M."/>
            <person name="Haas B.J."/>
            <person name="Mauceli E."/>
            <person name="Wortman J.R."/>
            <person name="Lee N.H."/>
            <person name="Guigo R."/>
            <person name="Stanke M."/>
            <person name="Alvarado L."/>
            <person name="Amedeo P."/>
            <person name="Antoine C.H."/>
            <person name="Arensburger P."/>
            <person name="Bidwell S.L."/>
            <person name="Crawford M."/>
            <person name="Camaro F."/>
            <person name="Devon K."/>
            <person name="Engels R."/>
            <person name="Hammond M."/>
            <person name="Howarth C."/>
            <person name="Koehrsen M."/>
            <person name="Lawson D."/>
            <person name="Montgomery P."/>
            <person name="Nene V."/>
            <person name="Nusbaum C."/>
            <person name="Puiu D."/>
            <person name="Romero-Severson J."/>
            <person name="Severson D.W."/>
            <person name="Shumway M."/>
            <person name="Sisk P."/>
            <person name="Stolte C."/>
            <person name="Zeng Q."/>
            <person name="Eisenstadt E."/>
            <person name="Fraser-Liggett C."/>
            <person name="Strausberg R."/>
            <person name="Galagan J."/>
            <person name="Birren B."/>
            <person name="Collins F.H."/>
        </authorList>
    </citation>
    <scope>NUCLEOTIDE SEQUENCE [LARGE SCALE GENOMIC DNA]</scope>
    <source>
        <strain evidence="3">JHB</strain>
    </source>
</reference>
<feature type="signal peptide" evidence="1">
    <location>
        <begin position="1"/>
        <end position="24"/>
    </location>
</feature>
<evidence type="ECO:0000259" key="2">
    <source>
        <dbReference type="PROSITE" id="PS51406"/>
    </source>
</evidence>
<dbReference type="InterPro" id="IPR050373">
    <property type="entry name" value="Fibrinogen_C-term_domain"/>
</dbReference>
<dbReference type="EMBL" id="DS232194">
    <property type="protein sequence ID" value="EDS37145.1"/>
    <property type="molecule type" value="Genomic_DNA"/>
</dbReference>
<dbReference type="EnsemblMetazoa" id="CPIJ012045-RA">
    <property type="protein sequence ID" value="CPIJ012045-PA"/>
    <property type="gene ID" value="CPIJ012045"/>
</dbReference>
<dbReference type="InterPro" id="IPR014716">
    <property type="entry name" value="Fibrinogen_a/b/g_C_1"/>
</dbReference>
<accession>B0WYN5</accession>
<dbReference type="VEuPathDB" id="VectorBase:CQUJHB015589"/>
<dbReference type="VEuPathDB" id="VectorBase:CPIJ012045"/>
<evidence type="ECO:0000313" key="3">
    <source>
        <dbReference type="EMBL" id="EDS37145.1"/>
    </source>
</evidence>
<dbReference type="SMART" id="SM00186">
    <property type="entry name" value="FBG"/>
    <property type="match status" value="1"/>
</dbReference>
<dbReference type="eggNOG" id="KOG2579">
    <property type="taxonomic scope" value="Eukaryota"/>
</dbReference>
<organism>
    <name type="scientific">Culex quinquefasciatus</name>
    <name type="common">Southern house mosquito</name>
    <name type="synonym">Culex pungens</name>
    <dbReference type="NCBI Taxonomy" id="7176"/>
    <lineage>
        <taxon>Eukaryota</taxon>
        <taxon>Metazoa</taxon>
        <taxon>Ecdysozoa</taxon>
        <taxon>Arthropoda</taxon>
        <taxon>Hexapoda</taxon>
        <taxon>Insecta</taxon>
        <taxon>Pterygota</taxon>
        <taxon>Neoptera</taxon>
        <taxon>Endopterygota</taxon>
        <taxon>Diptera</taxon>
        <taxon>Nematocera</taxon>
        <taxon>Culicoidea</taxon>
        <taxon>Culicidae</taxon>
        <taxon>Culicinae</taxon>
        <taxon>Culicini</taxon>
        <taxon>Culex</taxon>
        <taxon>Culex</taxon>
    </lineage>
</organism>
<keyword evidence="1" id="KW-0732">Signal</keyword>
<dbReference type="KEGG" id="cqu:CpipJ_CPIJ012045"/>
<dbReference type="Proteomes" id="UP000002320">
    <property type="component" value="Unassembled WGS sequence"/>
</dbReference>
<proteinExistence type="predicted"/>
<reference evidence="4" key="2">
    <citation type="submission" date="2020-05" db="UniProtKB">
        <authorList>
            <consortium name="EnsemblMetazoa"/>
        </authorList>
    </citation>
    <scope>IDENTIFICATION</scope>
    <source>
        <strain evidence="4">JHB</strain>
    </source>
</reference>
<dbReference type="Gene3D" id="3.90.215.10">
    <property type="entry name" value="Gamma Fibrinogen, chain A, domain 1"/>
    <property type="match status" value="1"/>
</dbReference>
<dbReference type="PANTHER" id="PTHR19143:SF327">
    <property type="entry name" value="FI21813P1-RELATED"/>
    <property type="match status" value="1"/>
</dbReference>
<gene>
    <name evidence="4" type="primary">6045101</name>
    <name evidence="3" type="ORF">CpipJ_CPIJ012045</name>
</gene>
<dbReference type="GO" id="GO:0005615">
    <property type="term" value="C:extracellular space"/>
    <property type="evidence" value="ECO:0007669"/>
    <property type="project" value="TreeGrafter"/>
</dbReference>
<dbReference type="Pfam" id="PF00147">
    <property type="entry name" value="Fibrinogen_C"/>
    <property type="match status" value="1"/>
</dbReference>
<dbReference type="InParanoid" id="B0WYN5"/>
<dbReference type="HOGENOM" id="CLU_038628_1_1_1"/>
<dbReference type="InterPro" id="IPR036056">
    <property type="entry name" value="Fibrinogen-like_C"/>
</dbReference>
<protein>
    <submittedName>
        <fullName evidence="3">Ficolin-2</fullName>
    </submittedName>
</protein>